<feature type="binding site" evidence="11">
    <location>
        <position position="138"/>
    </location>
    <ligand>
        <name>Mg(2+)</name>
        <dbReference type="ChEBI" id="CHEBI:18420"/>
        <label>2</label>
    </ligand>
</feature>
<evidence type="ECO:0000256" key="8">
    <source>
        <dbReference type="ARBA" id="ARBA00022759"/>
    </source>
</evidence>
<feature type="binding site" evidence="11">
    <location>
        <position position="73"/>
    </location>
    <ligand>
        <name>Mg(2+)</name>
        <dbReference type="ChEBI" id="CHEBI:18420"/>
        <label>1</label>
    </ligand>
</feature>
<dbReference type="GO" id="GO:0004523">
    <property type="term" value="F:RNA-DNA hybrid ribonuclease activity"/>
    <property type="evidence" value="ECO:0007669"/>
    <property type="project" value="UniProtKB-UniRule"/>
</dbReference>
<feature type="binding site" evidence="11">
    <location>
        <position position="51"/>
    </location>
    <ligand>
        <name>Mg(2+)</name>
        <dbReference type="ChEBI" id="CHEBI:18420"/>
        <label>1</label>
    </ligand>
</feature>
<evidence type="ECO:0000256" key="3">
    <source>
        <dbReference type="ARBA" id="ARBA00005300"/>
    </source>
</evidence>
<dbReference type="EMBL" id="DVMH01000035">
    <property type="protein sequence ID" value="HIU10985.1"/>
    <property type="molecule type" value="Genomic_DNA"/>
</dbReference>
<dbReference type="Proteomes" id="UP000824124">
    <property type="component" value="Unassembled WGS sequence"/>
</dbReference>
<comment type="caution">
    <text evidence="13">The sequence shown here is derived from an EMBL/GenBank/DDBJ whole genome shotgun (WGS) entry which is preliminary data.</text>
</comment>
<reference evidence="13" key="1">
    <citation type="submission" date="2020-10" db="EMBL/GenBank/DDBJ databases">
        <authorList>
            <person name="Gilroy R."/>
        </authorList>
    </citation>
    <scope>NUCLEOTIDE SEQUENCE</scope>
    <source>
        <strain evidence="13">2830</strain>
    </source>
</reference>
<dbReference type="NCBIfam" id="NF001236">
    <property type="entry name" value="PRK00203.1"/>
    <property type="match status" value="1"/>
</dbReference>
<dbReference type="Pfam" id="PF00075">
    <property type="entry name" value="RNase_H"/>
    <property type="match status" value="1"/>
</dbReference>
<comment type="subunit">
    <text evidence="4 11">Monomer.</text>
</comment>
<dbReference type="InterPro" id="IPR050092">
    <property type="entry name" value="RNase_H"/>
</dbReference>
<feature type="domain" description="RNase H type-1" evidence="12">
    <location>
        <begin position="4"/>
        <end position="146"/>
    </location>
</feature>
<dbReference type="GO" id="GO:0043137">
    <property type="term" value="P:DNA replication, removal of RNA primer"/>
    <property type="evidence" value="ECO:0007669"/>
    <property type="project" value="TreeGrafter"/>
</dbReference>
<reference evidence="13" key="2">
    <citation type="journal article" date="2021" name="PeerJ">
        <title>Extensive microbial diversity within the chicken gut microbiome revealed by metagenomics and culture.</title>
        <authorList>
            <person name="Gilroy R."/>
            <person name="Ravi A."/>
            <person name="Getino M."/>
            <person name="Pursley I."/>
            <person name="Horton D.L."/>
            <person name="Alikhan N.F."/>
            <person name="Baker D."/>
            <person name="Gharbi K."/>
            <person name="Hall N."/>
            <person name="Watson M."/>
            <person name="Adriaenssens E.M."/>
            <person name="Foster-Nyarko E."/>
            <person name="Jarju S."/>
            <person name="Secka A."/>
            <person name="Antonio M."/>
            <person name="Oren A."/>
            <person name="Chaudhuri R.R."/>
            <person name="La Ragione R."/>
            <person name="Hildebrand F."/>
            <person name="Pallen M.J."/>
        </authorList>
    </citation>
    <scope>NUCLEOTIDE SEQUENCE</scope>
    <source>
        <strain evidence="13">2830</strain>
    </source>
</reference>
<dbReference type="EC" id="3.1.26.4" evidence="5 11"/>
<accession>A0A9D1HLL8</accession>
<evidence type="ECO:0000256" key="6">
    <source>
        <dbReference type="ARBA" id="ARBA00022722"/>
    </source>
</evidence>
<sequence length="150" mass="17051">MTEYLSGVIIYTDGACSGNPGPGGWGAVLRFGDKMREMSGYMPQTTNNRMEIMAAIAALEALKRPCQVELYSDSAYLVNAWQKGWLVKWQKNGWQNAQKKPVENKDLWQRLLQAAGQHRVNWHKVKGHADNPWNNRCDELAVAEVKRHQP</sequence>
<proteinExistence type="inferred from homology"/>
<dbReference type="GO" id="GO:0003676">
    <property type="term" value="F:nucleic acid binding"/>
    <property type="evidence" value="ECO:0007669"/>
    <property type="project" value="InterPro"/>
</dbReference>
<feature type="binding site" evidence="11">
    <location>
        <position position="13"/>
    </location>
    <ligand>
        <name>Mg(2+)</name>
        <dbReference type="ChEBI" id="CHEBI:18420"/>
        <label>1</label>
    </ligand>
</feature>
<dbReference type="FunFam" id="3.30.420.10:FF:000089">
    <property type="entry name" value="Ribonuclease H"/>
    <property type="match status" value="1"/>
</dbReference>
<evidence type="ECO:0000256" key="7">
    <source>
        <dbReference type="ARBA" id="ARBA00022723"/>
    </source>
</evidence>
<organism evidence="13 14">
    <name type="scientific">Candidatus Avidehalobacter gallistercoris</name>
    <dbReference type="NCBI Taxonomy" id="2840694"/>
    <lineage>
        <taxon>Bacteria</taxon>
        <taxon>Bacillati</taxon>
        <taxon>Bacillota</taxon>
        <taxon>Clostridia</taxon>
        <taxon>Eubacteriales</taxon>
        <taxon>Peptococcaceae</taxon>
        <taxon>Peptococcaceae incertae sedis</taxon>
        <taxon>Candidatus Avidehalobacter</taxon>
    </lineage>
</organism>
<evidence type="ECO:0000256" key="2">
    <source>
        <dbReference type="ARBA" id="ARBA00004065"/>
    </source>
</evidence>
<evidence type="ECO:0000256" key="11">
    <source>
        <dbReference type="HAMAP-Rule" id="MF_00042"/>
    </source>
</evidence>
<name>A0A9D1HLL8_9FIRM</name>
<evidence type="ECO:0000256" key="4">
    <source>
        <dbReference type="ARBA" id="ARBA00011245"/>
    </source>
</evidence>
<protein>
    <recommendedName>
        <fullName evidence="5 11">Ribonuclease H</fullName>
        <shortName evidence="11">RNase H</shortName>
        <ecNumber evidence="5 11">3.1.26.4</ecNumber>
    </recommendedName>
</protein>
<keyword evidence="11" id="KW-0963">Cytoplasm</keyword>
<evidence type="ECO:0000256" key="9">
    <source>
        <dbReference type="ARBA" id="ARBA00022801"/>
    </source>
</evidence>
<dbReference type="CDD" id="cd09278">
    <property type="entry name" value="RNase_HI_prokaryote_like"/>
    <property type="match status" value="1"/>
</dbReference>
<evidence type="ECO:0000256" key="1">
    <source>
        <dbReference type="ARBA" id="ARBA00000077"/>
    </source>
</evidence>
<evidence type="ECO:0000313" key="13">
    <source>
        <dbReference type="EMBL" id="HIU10985.1"/>
    </source>
</evidence>
<dbReference type="PANTHER" id="PTHR10642:SF26">
    <property type="entry name" value="RIBONUCLEASE H1"/>
    <property type="match status" value="1"/>
</dbReference>
<feature type="binding site" evidence="11">
    <location>
        <position position="13"/>
    </location>
    <ligand>
        <name>Mg(2+)</name>
        <dbReference type="ChEBI" id="CHEBI:18420"/>
        <label>2</label>
    </ligand>
</feature>
<dbReference type="HAMAP" id="MF_00042">
    <property type="entry name" value="RNase_H"/>
    <property type="match status" value="1"/>
</dbReference>
<keyword evidence="8 11" id="KW-0255">Endonuclease</keyword>
<dbReference type="InterPro" id="IPR012337">
    <property type="entry name" value="RNaseH-like_sf"/>
</dbReference>
<evidence type="ECO:0000259" key="12">
    <source>
        <dbReference type="PROSITE" id="PS50879"/>
    </source>
</evidence>
<keyword evidence="7 11" id="KW-0479">Metal-binding</keyword>
<evidence type="ECO:0000256" key="10">
    <source>
        <dbReference type="ARBA" id="ARBA00022842"/>
    </source>
</evidence>
<comment type="cofactor">
    <cofactor evidence="11">
        <name>Mg(2+)</name>
        <dbReference type="ChEBI" id="CHEBI:18420"/>
    </cofactor>
    <text evidence="11">Binds 1 Mg(2+) ion per subunit. May bind a second metal ion at a regulatory site, or after substrate binding.</text>
</comment>
<dbReference type="SUPFAM" id="SSF53098">
    <property type="entry name" value="Ribonuclease H-like"/>
    <property type="match status" value="1"/>
</dbReference>
<dbReference type="InterPro" id="IPR022892">
    <property type="entry name" value="RNaseHI"/>
</dbReference>
<keyword evidence="9 11" id="KW-0378">Hydrolase</keyword>
<comment type="catalytic activity">
    <reaction evidence="1 11">
        <text>Endonucleolytic cleavage to 5'-phosphomonoester.</text>
        <dbReference type="EC" id="3.1.26.4"/>
    </reaction>
</comment>
<comment type="similarity">
    <text evidence="3 11">Belongs to the RNase H family.</text>
</comment>
<dbReference type="InterPro" id="IPR036397">
    <property type="entry name" value="RNaseH_sf"/>
</dbReference>
<evidence type="ECO:0000313" key="14">
    <source>
        <dbReference type="Proteomes" id="UP000824124"/>
    </source>
</evidence>
<dbReference type="GO" id="GO:0005737">
    <property type="term" value="C:cytoplasm"/>
    <property type="evidence" value="ECO:0007669"/>
    <property type="project" value="UniProtKB-SubCell"/>
</dbReference>
<keyword evidence="6 11" id="KW-0540">Nuclease</keyword>
<evidence type="ECO:0000256" key="5">
    <source>
        <dbReference type="ARBA" id="ARBA00012180"/>
    </source>
</evidence>
<keyword evidence="10 11" id="KW-0460">Magnesium</keyword>
<comment type="subcellular location">
    <subcellularLocation>
        <location evidence="11">Cytoplasm</location>
    </subcellularLocation>
</comment>
<dbReference type="PROSITE" id="PS50879">
    <property type="entry name" value="RNASE_H_1"/>
    <property type="match status" value="1"/>
</dbReference>
<dbReference type="GO" id="GO:0000287">
    <property type="term" value="F:magnesium ion binding"/>
    <property type="evidence" value="ECO:0007669"/>
    <property type="project" value="UniProtKB-UniRule"/>
</dbReference>
<dbReference type="PANTHER" id="PTHR10642">
    <property type="entry name" value="RIBONUCLEASE H1"/>
    <property type="match status" value="1"/>
</dbReference>
<dbReference type="AlphaFoldDB" id="A0A9D1HLL8"/>
<comment type="function">
    <text evidence="2 11">Endonuclease that specifically degrades the RNA of RNA-DNA hybrids.</text>
</comment>
<gene>
    <name evidence="11 13" type="primary">rnhA</name>
    <name evidence="13" type="ORF">IAB00_07120</name>
</gene>
<dbReference type="InterPro" id="IPR002156">
    <property type="entry name" value="RNaseH_domain"/>
</dbReference>
<dbReference type="Gene3D" id="3.30.420.10">
    <property type="entry name" value="Ribonuclease H-like superfamily/Ribonuclease H"/>
    <property type="match status" value="1"/>
</dbReference>